<evidence type="ECO:0000256" key="5">
    <source>
        <dbReference type="SAM" id="Phobius"/>
    </source>
</evidence>
<dbReference type="OMA" id="ALVIKYP"/>
<feature type="transmembrane region" description="Helical" evidence="5">
    <location>
        <begin position="134"/>
        <end position="154"/>
    </location>
</feature>
<evidence type="ECO:0000259" key="6">
    <source>
        <dbReference type="PROSITE" id="PS50262"/>
    </source>
</evidence>
<proteinExistence type="predicted"/>
<keyword evidence="2 5" id="KW-0812">Transmembrane</keyword>
<dbReference type="InterPro" id="IPR019427">
    <property type="entry name" value="7TM_GPCR_serpentine_rcpt_Srw"/>
</dbReference>
<dbReference type="InterPro" id="IPR000276">
    <property type="entry name" value="GPCR_Rhodpsn"/>
</dbReference>
<dbReference type="PANTHER" id="PTHR22751">
    <property type="entry name" value="G-PROTEIN COUPLED RECEPTOR-RELATED"/>
    <property type="match status" value="1"/>
</dbReference>
<reference evidence="8" key="1">
    <citation type="submission" date="2011-07" db="EMBL/GenBank/DDBJ databases">
        <authorList>
            <consortium name="Caenorhabditis brenneri Sequencing and Analysis Consortium"/>
            <person name="Wilson R.K."/>
        </authorList>
    </citation>
    <scope>NUCLEOTIDE SEQUENCE [LARGE SCALE GENOMIC DNA]</scope>
    <source>
        <strain evidence="8">PB2801</strain>
    </source>
</reference>
<keyword evidence="4 5" id="KW-0472">Membrane</keyword>
<accession>G0P663</accession>
<dbReference type="Proteomes" id="UP000008068">
    <property type="component" value="Unassembled WGS sequence"/>
</dbReference>
<name>G0P663_CAEBE</name>
<dbReference type="EMBL" id="GL380093">
    <property type="protein sequence ID" value="EGT46207.1"/>
    <property type="molecule type" value="Genomic_DNA"/>
</dbReference>
<dbReference type="PANTHER" id="PTHR22751:SF13">
    <property type="entry name" value="G-PROTEIN COUPLED RECEPTORS FAMILY 1 PROFILE DOMAIN-CONTAINING PROTEIN"/>
    <property type="match status" value="1"/>
</dbReference>
<feature type="transmembrane region" description="Helical" evidence="5">
    <location>
        <begin position="40"/>
        <end position="60"/>
    </location>
</feature>
<feature type="transmembrane region" description="Helical" evidence="5">
    <location>
        <begin position="317"/>
        <end position="337"/>
    </location>
</feature>
<dbReference type="InterPro" id="IPR017452">
    <property type="entry name" value="GPCR_Rhodpsn_7TM"/>
</dbReference>
<evidence type="ECO:0000256" key="2">
    <source>
        <dbReference type="ARBA" id="ARBA00022692"/>
    </source>
</evidence>
<feature type="domain" description="G-protein coupled receptors family 1 profile" evidence="6">
    <location>
        <begin position="52"/>
        <end position="333"/>
    </location>
</feature>
<feature type="transmembrane region" description="Helical" evidence="5">
    <location>
        <begin position="72"/>
        <end position="97"/>
    </location>
</feature>
<evidence type="ECO:0000313" key="8">
    <source>
        <dbReference type="Proteomes" id="UP000008068"/>
    </source>
</evidence>
<keyword evidence="8" id="KW-1185">Reference proteome</keyword>
<dbReference type="eggNOG" id="KOG3098">
    <property type="taxonomic scope" value="Eukaryota"/>
</dbReference>
<protein>
    <recommendedName>
        <fullName evidence="6">G-protein coupled receptors family 1 profile domain-containing protein</fullName>
    </recommendedName>
</protein>
<sequence length="382" mass="43666">MSTTQKSLVELNFPGFSSDSANFWQAISDFSYVLSNQLDYLNFIISIFGIICNIFHLIVLTRKSMRQLSINIFMIGIAICDLGRMASLIIVLAPQYYKKYQIQNIPWYCITPTFYPTMVSTNISNAVSKFSQELSVWLGVTMAILRALVIKYPLKPRINCLINAKYGIRIMLLVTIFILPFWYFHYWQLTVQEYKLWISPLNCSNNPPNYSQMSYTFMVTDAVGGTFQKIILLSEGILFKLAPSILLPIATIVLVYELKKSKKVKMSNSNDKSTRLVTFFTLSFFIATAPLGILYVMEFFVYDIVGLVNLISNVSNVFQVLTIINGTVHFLICFFMSSQYRNTVRRMFGMKEVMSSLPRKEVTQTKSVVSSVLKKSFSNKVG</sequence>
<dbReference type="OrthoDB" id="5864299at2759"/>
<dbReference type="CDD" id="cd14978">
    <property type="entry name" value="7tmA_FMRFamide_R-like"/>
    <property type="match status" value="1"/>
</dbReference>
<gene>
    <name evidence="7" type="ORF">CAEBREN_07068</name>
</gene>
<organism evidence="8">
    <name type="scientific">Caenorhabditis brenneri</name>
    <name type="common">Nematode worm</name>
    <dbReference type="NCBI Taxonomy" id="135651"/>
    <lineage>
        <taxon>Eukaryota</taxon>
        <taxon>Metazoa</taxon>
        <taxon>Ecdysozoa</taxon>
        <taxon>Nematoda</taxon>
        <taxon>Chromadorea</taxon>
        <taxon>Rhabditida</taxon>
        <taxon>Rhabditina</taxon>
        <taxon>Rhabditomorpha</taxon>
        <taxon>Rhabditoidea</taxon>
        <taxon>Rhabditidae</taxon>
        <taxon>Peloderinae</taxon>
        <taxon>Caenorhabditis</taxon>
    </lineage>
</organism>
<comment type="subcellular location">
    <subcellularLocation>
        <location evidence="1">Membrane</location>
    </subcellularLocation>
</comment>
<evidence type="ECO:0000256" key="4">
    <source>
        <dbReference type="ARBA" id="ARBA00023136"/>
    </source>
</evidence>
<dbReference type="Gene3D" id="1.20.1070.10">
    <property type="entry name" value="Rhodopsin 7-helix transmembrane proteins"/>
    <property type="match status" value="1"/>
</dbReference>
<feature type="transmembrane region" description="Helical" evidence="5">
    <location>
        <begin position="237"/>
        <end position="256"/>
    </location>
</feature>
<dbReference type="PROSITE" id="PS50262">
    <property type="entry name" value="G_PROTEIN_RECEP_F1_2"/>
    <property type="match status" value="1"/>
</dbReference>
<keyword evidence="3 5" id="KW-1133">Transmembrane helix</keyword>
<dbReference type="GO" id="GO:0016020">
    <property type="term" value="C:membrane"/>
    <property type="evidence" value="ECO:0007669"/>
    <property type="project" value="UniProtKB-SubCell"/>
</dbReference>
<dbReference type="Pfam" id="PF10324">
    <property type="entry name" value="7TM_GPCR_Srw"/>
    <property type="match status" value="1"/>
</dbReference>
<dbReference type="InParanoid" id="G0P663"/>
<dbReference type="AlphaFoldDB" id="G0P663"/>
<dbReference type="STRING" id="135651.G0P663"/>
<evidence type="ECO:0000313" key="7">
    <source>
        <dbReference type="EMBL" id="EGT46207.1"/>
    </source>
</evidence>
<dbReference type="SUPFAM" id="SSF81321">
    <property type="entry name" value="Family A G protein-coupled receptor-like"/>
    <property type="match status" value="1"/>
</dbReference>
<dbReference type="PRINTS" id="PR00237">
    <property type="entry name" value="GPCRRHODOPSN"/>
</dbReference>
<feature type="transmembrane region" description="Helical" evidence="5">
    <location>
        <begin position="166"/>
        <end position="184"/>
    </location>
</feature>
<dbReference type="GO" id="GO:0008528">
    <property type="term" value="F:G protein-coupled peptide receptor activity"/>
    <property type="evidence" value="ECO:0007669"/>
    <property type="project" value="InterPro"/>
</dbReference>
<evidence type="ECO:0000256" key="1">
    <source>
        <dbReference type="ARBA" id="ARBA00004370"/>
    </source>
</evidence>
<dbReference type="HOGENOM" id="CLU_043715_0_3_1"/>
<feature type="transmembrane region" description="Helical" evidence="5">
    <location>
        <begin position="276"/>
        <end position="297"/>
    </location>
</feature>
<evidence type="ECO:0000256" key="3">
    <source>
        <dbReference type="ARBA" id="ARBA00022989"/>
    </source>
</evidence>